<dbReference type="Gene3D" id="1.10.10.10">
    <property type="entry name" value="Winged helix-like DNA-binding domain superfamily/Winged helix DNA-binding domain"/>
    <property type="match status" value="1"/>
</dbReference>
<keyword evidence="3" id="KW-0804">Transcription</keyword>
<organism evidence="5 6">
    <name type="scientific">Propionigenium maris DSM 9537</name>
    <dbReference type="NCBI Taxonomy" id="1123000"/>
    <lineage>
        <taxon>Bacteria</taxon>
        <taxon>Fusobacteriati</taxon>
        <taxon>Fusobacteriota</taxon>
        <taxon>Fusobacteriia</taxon>
        <taxon>Fusobacteriales</taxon>
        <taxon>Fusobacteriaceae</taxon>
        <taxon>Propionigenium</taxon>
    </lineage>
</organism>
<dbReference type="InterPro" id="IPR000524">
    <property type="entry name" value="Tscrpt_reg_HTH_GntR"/>
</dbReference>
<sequence length="243" mass="27762">MIDKNSDRAVYLQIADGIKKRIDRGEITDGALIESENKLAEANGVSRLTARRATDHLVNQGYLYRVRGKGTFVAKREKINYAPQKLHGFTEEILNLNMTPRNLVVEFKIMKATEEVAEKLKTTVGEMVYYVVRVRCADDEPLILEKSYLPMGLLPELNISILKGSKYAYVEEYTGKQISESIQEIGASLAGEEEKRHLRLQGEEPLLRIDNQAFLEDGTVFEYSTAYFKSSKYKFVQRAQRVR</sequence>
<dbReference type="AlphaFoldDB" id="A0A9W6GJK7"/>
<dbReference type="SMART" id="SM00866">
    <property type="entry name" value="UTRA"/>
    <property type="match status" value="1"/>
</dbReference>
<dbReference type="InterPro" id="IPR028978">
    <property type="entry name" value="Chorismate_lyase_/UTRA_dom_sf"/>
</dbReference>
<dbReference type="Gene3D" id="3.40.1410.10">
    <property type="entry name" value="Chorismate lyase-like"/>
    <property type="match status" value="1"/>
</dbReference>
<dbReference type="SMART" id="SM00345">
    <property type="entry name" value="HTH_GNTR"/>
    <property type="match status" value="1"/>
</dbReference>
<reference evidence="5" key="1">
    <citation type="submission" date="2022-12" db="EMBL/GenBank/DDBJ databases">
        <title>Reference genome sequencing for broad-spectrum identification of bacterial and archaeal isolates by mass spectrometry.</title>
        <authorList>
            <person name="Sekiguchi Y."/>
            <person name="Tourlousse D.M."/>
        </authorList>
    </citation>
    <scope>NUCLEOTIDE SEQUENCE</scope>
    <source>
        <strain evidence="5">10succ1</strain>
    </source>
</reference>
<dbReference type="Proteomes" id="UP001144471">
    <property type="component" value="Unassembled WGS sequence"/>
</dbReference>
<feature type="domain" description="HTH gntR-type" evidence="4">
    <location>
        <begin position="8"/>
        <end position="76"/>
    </location>
</feature>
<keyword evidence="2" id="KW-0238">DNA-binding</keyword>
<dbReference type="GO" id="GO:0003700">
    <property type="term" value="F:DNA-binding transcription factor activity"/>
    <property type="evidence" value="ECO:0007669"/>
    <property type="project" value="InterPro"/>
</dbReference>
<dbReference type="EMBL" id="BSDY01000007">
    <property type="protein sequence ID" value="GLI56349.1"/>
    <property type="molecule type" value="Genomic_DNA"/>
</dbReference>
<comment type="caution">
    <text evidence="5">The sequence shown here is derived from an EMBL/GenBank/DDBJ whole genome shotgun (WGS) entry which is preliminary data.</text>
</comment>
<keyword evidence="1" id="KW-0805">Transcription regulation</keyword>
<dbReference type="SUPFAM" id="SSF64288">
    <property type="entry name" value="Chorismate lyase-like"/>
    <property type="match status" value="1"/>
</dbReference>
<dbReference type="SUPFAM" id="SSF46785">
    <property type="entry name" value="Winged helix' DNA-binding domain"/>
    <property type="match status" value="1"/>
</dbReference>
<dbReference type="Pfam" id="PF07702">
    <property type="entry name" value="UTRA"/>
    <property type="match status" value="1"/>
</dbReference>
<dbReference type="CDD" id="cd07377">
    <property type="entry name" value="WHTH_GntR"/>
    <property type="match status" value="1"/>
</dbReference>
<dbReference type="PANTHER" id="PTHR44846">
    <property type="entry name" value="MANNOSYL-D-GLYCERATE TRANSPORT/METABOLISM SYSTEM REPRESSOR MNGR-RELATED"/>
    <property type="match status" value="1"/>
</dbReference>
<evidence type="ECO:0000313" key="5">
    <source>
        <dbReference type="EMBL" id="GLI56349.1"/>
    </source>
</evidence>
<dbReference type="PANTHER" id="PTHR44846:SF1">
    <property type="entry name" value="MANNOSYL-D-GLYCERATE TRANSPORT_METABOLISM SYSTEM REPRESSOR MNGR-RELATED"/>
    <property type="match status" value="1"/>
</dbReference>
<evidence type="ECO:0000313" key="6">
    <source>
        <dbReference type="Proteomes" id="UP001144471"/>
    </source>
</evidence>
<dbReference type="InterPro" id="IPR036390">
    <property type="entry name" value="WH_DNA-bd_sf"/>
</dbReference>
<dbReference type="InterPro" id="IPR011663">
    <property type="entry name" value="UTRA"/>
</dbReference>
<dbReference type="GO" id="GO:0045892">
    <property type="term" value="P:negative regulation of DNA-templated transcription"/>
    <property type="evidence" value="ECO:0007669"/>
    <property type="project" value="TreeGrafter"/>
</dbReference>
<evidence type="ECO:0000256" key="2">
    <source>
        <dbReference type="ARBA" id="ARBA00023125"/>
    </source>
</evidence>
<proteinExistence type="predicted"/>
<keyword evidence="6" id="KW-1185">Reference proteome</keyword>
<protein>
    <submittedName>
        <fullName evidence="5">GntR family transcriptional regulator</fullName>
    </submittedName>
</protein>
<evidence type="ECO:0000256" key="1">
    <source>
        <dbReference type="ARBA" id="ARBA00023015"/>
    </source>
</evidence>
<dbReference type="GO" id="GO:0003677">
    <property type="term" value="F:DNA binding"/>
    <property type="evidence" value="ECO:0007669"/>
    <property type="project" value="UniProtKB-KW"/>
</dbReference>
<accession>A0A9W6GJK7</accession>
<evidence type="ECO:0000256" key="3">
    <source>
        <dbReference type="ARBA" id="ARBA00023163"/>
    </source>
</evidence>
<dbReference type="Pfam" id="PF00392">
    <property type="entry name" value="GntR"/>
    <property type="match status" value="1"/>
</dbReference>
<gene>
    <name evidence="5" type="ORF">PM10SUCC1_18630</name>
</gene>
<dbReference type="InterPro" id="IPR050679">
    <property type="entry name" value="Bact_HTH_transcr_reg"/>
</dbReference>
<evidence type="ECO:0000259" key="4">
    <source>
        <dbReference type="PROSITE" id="PS50949"/>
    </source>
</evidence>
<dbReference type="PRINTS" id="PR00035">
    <property type="entry name" value="HTHGNTR"/>
</dbReference>
<dbReference type="InterPro" id="IPR036388">
    <property type="entry name" value="WH-like_DNA-bd_sf"/>
</dbReference>
<name>A0A9W6GJK7_9FUSO</name>
<dbReference type="PROSITE" id="PS50949">
    <property type="entry name" value="HTH_GNTR"/>
    <property type="match status" value="1"/>
</dbReference>
<dbReference type="RefSeq" id="WP_281835440.1">
    <property type="nucleotide sequence ID" value="NZ_BSDY01000007.1"/>
</dbReference>